<proteinExistence type="predicted"/>
<gene>
    <name evidence="1" type="ORF">CVV68_17090</name>
</gene>
<name>A0A2V5L3Q2_9MICC</name>
<organism evidence="1 2">
    <name type="scientific">Arthrobacter livingstonensis</name>
    <dbReference type="NCBI Taxonomy" id="670078"/>
    <lineage>
        <taxon>Bacteria</taxon>
        <taxon>Bacillati</taxon>
        <taxon>Actinomycetota</taxon>
        <taxon>Actinomycetes</taxon>
        <taxon>Micrococcales</taxon>
        <taxon>Micrococcaceae</taxon>
        <taxon>Arthrobacter</taxon>
    </lineage>
</organism>
<dbReference type="AlphaFoldDB" id="A0A2V5L3Q2"/>
<dbReference type="Gene3D" id="6.10.140.530">
    <property type="match status" value="2"/>
</dbReference>
<evidence type="ECO:0008006" key="3">
    <source>
        <dbReference type="Google" id="ProtNLM"/>
    </source>
</evidence>
<keyword evidence="2" id="KW-1185">Reference proteome</keyword>
<protein>
    <recommendedName>
        <fullName evidence="3">Helicase-associated domain-containing protein</fullName>
    </recommendedName>
</protein>
<evidence type="ECO:0000313" key="1">
    <source>
        <dbReference type="EMBL" id="PYI65758.1"/>
    </source>
</evidence>
<dbReference type="Proteomes" id="UP000247832">
    <property type="component" value="Unassembled WGS sequence"/>
</dbReference>
<dbReference type="OrthoDB" id="4954837at2"/>
<comment type="caution">
    <text evidence="1">The sequence shown here is derived from an EMBL/GenBank/DDBJ whole genome shotgun (WGS) entry which is preliminary data.</text>
</comment>
<evidence type="ECO:0000313" key="2">
    <source>
        <dbReference type="Proteomes" id="UP000247832"/>
    </source>
</evidence>
<dbReference type="RefSeq" id="WP_110502212.1">
    <property type="nucleotide sequence ID" value="NZ_QJVD01000021.1"/>
</dbReference>
<accession>A0A2V5L3Q2</accession>
<sequence>MQFDDSAHPEWDQMYVAGLTAARIADLTAARIGSVKRHLERRRRVDPALAVGRAEAPRRPSQDWRKRLFELRDFIATHGRYPTIHGAQRDEKRLYVWLSAQRHALLAQNLGWERAKELGILGDWVTTDLERELDAHWLQRLNEVVEFMDTHGHRPRHRPAKSELESTLSIWLQTQNSEVLHGRIVQWRHEALNESLPGWRRVKGDQEGAGGLFG</sequence>
<reference evidence="1 2" key="1">
    <citation type="submission" date="2018-05" db="EMBL/GenBank/DDBJ databases">
        <title>Genetic diversity of glacier-inhabiting Cryobacterium bacteria in China and description of Cryobacterium mengkeensis sp. nov. and Arthrobacter glacialis sp. nov.</title>
        <authorList>
            <person name="Liu Q."/>
            <person name="Xin Y.-H."/>
        </authorList>
    </citation>
    <scope>NUCLEOTIDE SEQUENCE [LARGE SCALE GENOMIC DNA]</scope>
    <source>
        <strain evidence="1 2">LI2</strain>
    </source>
</reference>
<dbReference type="EMBL" id="QJVD01000021">
    <property type="protein sequence ID" value="PYI65758.1"/>
    <property type="molecule type" value="Genomic_DNA"/>
</dbReference>